<feature type="compositionally biased region" description="Polar residues" evidence="2">
    <location>
        <begin position="35"/>
        <end position="51"/>
    </location>
</feature>
<dbReference type="Proteomes" id="UP000461443">
    <property type="component" value="Unassembled WGS sequence"/>
</dbReference>
<evidence type="ECO:0000256" key="3">
    <source>
        <dbReference type="SAM" id="SignalP"/>
    </source>
</evidence>
<dbReference type="InterPro" id="IPR036700">
    <property type="entry name" value="BOBF_sf"/>
</dbReference>
<evidence type="ECO:0000256" key="2">
    <source>
        <dbReference type="SAM" id="MobiDB-lite"/>
    </source>
</evidence>
<dbReference type="AlphaFoldDB" id="A0A845SRZ1"/>
<dbReference type="Pfam" id="PF04076">
    <property type="entry name" value="BOF"/>
    <property type="match status" value="1"/>
</dbReference>
<name>A0A845SRZ1_9GAMM</name>
<evidence type="ECO:0000313" key="5">
    <source>
        <dbReference type="Proteomes" id="UP000461443"/>
    </source>
</evidence>
<keyword evidence="5" id="KW-1185">Reference proteome</keyword>
<sequence length="130" mass="14277">MKKITIAALIVLCSLPALAQPGGFHGDETPPPPDKQQSGFKGSSDAKQVTVEQAKGMKDHAWVTLQGNIEKKIGGDKYMFRDHTGNIEVEIGHDKWNGQDVSPKDLVVISGKLDKDRHDINVDVEHLLKQ</sequence>
<reference evidence="4 5" key="2">
    <citation type="submission" date="2020-02" db="EMBL/GenBank/DDBJ databases">
        <title>The new genus of Enterobacteriales.</title>
        <authorList>
            <person name="Kim I.S."/>
        </authorList>
    </citation>
    <scope>NUCLEOTIDE SEQUENCE [LARGE SCALE GENOMIC DNA]</scope>
    <source>
        <strain evidence="4 5">SAP-6</strain>
    </source>
</reference>
<dbReference type="InterPro" id="IPR005220">
    <property type="entry name" value="CarO-like"/>
</dbReference>
<organism evidence="4 5">
    <name type="scientific">Acerihabitans arboris</name>
    <dbReference type="NCBI Taxonomy" id="2691583"/>
    <lineage>
        <taxon>Bacteria</taxon>
        <taxon>Pseudomonadati</taxon>
        <taxon>Pseudomonadota</taxon>
        <taxon>Gammaproteobacteria</taxon>
        <taxon>Enterobacterales</taxon>
        <taxon>Pectobacteriaceae</taxon>
        <taxon>Acerihabitans</taxon>
    </lineage>
</organism>
<feature type="signal peptide" evidence="3">
    <location>
        <begin position="1"/>
        <end position="19"/>
    </location>
</feature>
<keyword evidence="1 3" id="KW-0732">Signal</keyword>
<feature type="region of interest" description="Disordered" evidence="2">
    <location>
        <begin position="21"/>
        <end position="52"/>
    </location>
</feature>
<dbReference type="RefSeq" id="WP_162368135.1">
    <property type="nucleotide sequence ID" value="NZ_WUBS01000018.1"/>
</dbReference>
<dbReference type="NCBIfam" id="NF033674">
    <property type="entry name" value="stress_OB_fold"/>
    <property type="match status" value="1"/>
</dbReference>
<dbReference type="PANTHER" id="PTHR36571:SF1">
    <property type="entry name" value="PROTEIN YGIW"/>
    <property type="match status" value="1"/>
</dbReference>
<proteinExistence type="predicted"/>
<dbReference type="EMBL" id="WUBS01000018">
    <property type="protein sequence ID" value="NDL65428.1"/>
    <property type="molecule type" value="Genomic_DNA"/>
</dbReference>
<accession>A0A845SRZ1</accession>
<feature type="chain" id="PRO_5032621076" evidence="3">
    <location>
        <begin position="20"/>
        <end position="130"/>
    </location>
</feature>
<comment type="caution">
    <text evidence="4">The sequence shown here is derived from an EMBL/GenBank/DDBJ whole genome shotgun (WGS) entry which is preliminary data.</text>
</comment>
<dbReference type="SUPFAM" id="SSF101756">
    <property type="entry name" value="Hypothetical protein YgiW"/>
    <property type="match status" value="1"/>
</dbReference>
<evidence type="ECO:0000256" key="1">
    <source>
        <dbReference type="ARBA" id="ARBA00022729"/>
    </source>
</evidence>
<evidence type="ECO:0000313" key="4">
    <source>
        <dbReference type="EMBL" id="NDL65428.1"/>
    </source>
</evidence>
<dbReference type="Gene3D" id="2.40.50.200">
    <property type="entry name" value="Bacterial OB-fold"/>
    <property type="match status" value="1"/>
</dbReference>
<dbReference type="PANTHER" id="PTHR36571">
    <property type="entry name" value="PROTEIN YGIW"/>
    <property type="match status" value="1"/>
</dbReference>
<dbReference type="NCBIfam" id="TIGR00156">
    <property type="entry name" value="YgiW/YdeI family stress tolerance OB fold protein"/>
    <property type="match status" value="1"/>
</dbReference>
<protein>
    <submittedName>
        <fullName evidence="4">YgiW/YdeI family stress tolerance OB fold protein</fullName>
    </submittedName>
</protein>
<dbReference type="InterPro" id="IPR016052">
    <property type="entry name" value="YgiW/YdeI"/>
</dbReference>
<reference evidence="4 5" key="1">
    <citation type="submission" date="2019-12" db="EMBL/GenBank/DDBJ databases">
        <authorList>
            <person name="Lee S.D."/>
        </authorList>
    </citation>
    <scope>NUCLEOTIDE SEQUENCE [LARGE SCALE GENOMIC DNA]</scope>
    <source>
        <strain evidence="4 5">SAP-6</strain>
    </source>
</reference>
<gene>
    <name evidence="4" type="ORF">GRH90_22090</name>
</gene>